<gene>
    <name evidence="3" type="ORF">CHS0354_018378</name>
</gene>
<accession>A0AAE0TBG7</accession>
<dbReference type="GO" id="GO:0006106">
    <property type="term" value="P:fumarate metabolic process"/>
    <property type="evidence" value="ECO:0007669"/>
    <property type="project" value="InterPro"/>
</dbReference>
<dbReference type="PANTHER" id="PTHR11444">
    <property type="entry name" value="ASPARTATEAMMONIA/ARGININOSUCCINATE/ADENYLOSUCCINATE LYASE"/>
    <property type="match status" value="1"/>
</dbReference>
<dbReference type="SUPFAM" id="SSF48557">
    <property type="entry name" value="L-aspartase-like"/>
    <property type="match status" value="1"/>
</dbReference>
<dbReference type="InterPro" id="IPR022761">
    <property type="entry name" value="Fumarate_lyase_N"/>
</dbReference>
<dbReference type="InterPro" id="IPR005677">
    <property type="entry name" value="Fum_hydII"/>
</dbReference>
<protein>
    <recommendedName>
        <fullName evidence="2">Fumarate lyase N-terminal domain-containing protein</fullName>
    </recommendedName>
</protein>
<dbReference type="InterPro" id="IPR008948">
    <property type="entry name" value="L-Aspartase-like"/>
</dbReference>
<keyword evidence="4" id="KW-1185">Reference proteome</keyword>
<keyword evidence="1" id="KW-0732">Signal</keyword>
<sequence>MPEMPTLKRFALILLPALFISNSIFAQDTPEAPVSSSAETSPQAVQSEEPAPDFIISGQLKDNGRYPRPFIRADIMIITDSTIDAITVNGETFSPIRQTDFYLLNYVFNLSEGANQIRISAATSGGKQISREYTVYYPEKNDDVYRARAFYPSVFGGVFYDTNPRYVSDKDLPESRTIGDQNKSGDFFRVMGFQGIYFYARDLLMTYLFKDIKYFDQSKNKTADYFSHDLTMTRKNVPDDPRAFRTRLDVRFRSLNIEREGFANEFSIAGGLEQVLNVSATGTENFYGLDLRAAVKYFYDGERKTVYPAYLEYSRGFRSEYDSFLAAVRVKAGRNSEGLKNSEYNYLAATLNYRQGFAESWRFTGSLSAELAEYDTDRYTEDDISSDTITRNRSDISYLIESALIYSYKAYEFELSAKHKSVDSNSRPYSKTVAGLQRACNAAGLYQSGGTDKKTAAKVNAGLGLLDAKKADAIIKIADEIIAGRHADQFPIDIFQTGSGTSTNMNVNEVIAVLASRQAGRRSVRMMTSICHRAVMT</sequence>
<proteinExistence type="predicted"/>
<reference evidence="3" key="1">
    <citation type="journal article" date="2021" name="Genome Biol. Evol.">
        <title>A High-Quality Reference Genome for a Parasitic Bivalve with Doubly Uniparental Inheritance (Bivalvia: Unionida).</title>
        <authorList>
            <person name="Smith C.H."/>
        </authorList>
    </citation>
    <scope>NUCLEOTIDE SEQUENCE</scope>
    <source>
        <strain evidence="3">CHS0354</strain>
    </source>
</reference>
<name>A0AAE0TBG7_9BIVA</name>
<evidence type="ECO:0000259" key="2">
    <source>
        <dbReference type="Pfam" id="PF00206"/>
    </source>
</evidence>
<evidence type="ECO:0000256" key="1">
    <source>
        <dbReference type="SAM" id="SignalP"/>
    </source>
</evidence>
<feature type="signal peptide" evidence="1">
    <location>
        <begin position="1"/>
        <end position="26"/>
    </location>
</feature>
<feature type="domain" description="Fumarate lyase N-terminal" evidence="2">
    <location>
        <begin position="453"/>
        <end position="516"/>
    </location>
</feature>
<dbReference type="AlphaFoldDB" id="A0AAE0TBG7"/>
<evidence type="ECO:0000313" key="4">
    <source>
        <dbReference type="Proteomes" id="UP001195483"/>
    </source>
</evidence>
<dbReference type="Pfam" id="PF00206">
    <property type="entry name" value="Lyase_1"/>
    <property type="match status" value="1"/>
</dbReference>
<organism evidence="3 4">
    <name type="scientific">Potamilus streckersoni</name>
    <dbReference type="NCBI Taxonomy" id="2493646"/>
    <lineage>
        <taxon>Eukaryota</taxon>
        <taxon>Metazoa</taxon>
        <taxon>Spiralia</taxon>
        <taxon>Lophotrochozoa</taxon>
        <taxon>Mollusca</taxon>
        <taxon>Bivalvia</taxon>
        <taxon>Autobranchia</taxon>
        <taxon>Heteroconchia</taxon>
        <taxon>Palaeoheterodonta</taxon>
        <taxon>Unionida</taxon>
        <taxon>Unionoidea</taxon>
        <taxon>Unionidae</taxon>
        <taxon>Ambleminae</taxon>
        <taxon>Lampsilini</taxon>
        <taxon>Potamilus</taxon>
    </lineage>
</organism>
<comment type="caution">
    <text evidence="3">The sequence shown here is derived from an EMBL/GenBank/DDBJ whole genome shotgun (WGS) entry which is preliminary data.</text>
</comment>
<evidence type="ECO:0000313" key="3">
    <source>
        <dbReference type="EMBL" id="KAK3606784.1"/>
    </source>
</evidence>
<dbReference type="EMBL" id="JAEAOA010001141">
    <property type="protein sequence ID" value="KAK3606784.1"/>
    <property type="molecule type" value="Genomic_DNA"/>
</dbReference>
<dbReference type="Proteomes" id="UP001195483">
    <property type="component" value="Unassembled WGS sequence"/>
</dbReference>
<dbReference type="PANTHER" id="PTHR11444:SF22">
    <property type="entry name" value="FUMARATE HYDRATASE CLASS II"/>
    <property type="match status" value="1"/>
</dbReference>
<feature type="chain" id="PRO_5041991113" description="Fumarate lyase N-terminal domain-containing protein" evidence="1">
    <location>
        <begin position="27"/>
        <end position="537"/>
    </location>
</feature>
<dbReference type="InterPro" id="IPR024083">
    <property type="entry name" value="Fumarase/histidase_N"/>
</dbReference>
<reference evidence="3" key="2">
    <citation type="journal article" date="2021" name="Genome Biol. Evol.">
        <title>Developing a high-quality reference genome for a parasitic bivalve with doubly uniparental inheritance (Bivalvia: Unionida).</title>
        <authorList>
            <person name="Smith C.H."/>
        </authorList>
    </citation>
    <scope>NUCLEOTIDE SEQUENCE</scope>
    <source>
        <strain evidence="3">CHS0354</strain>
        <tissue evidence="3">Mantle</tissue>
    </source>
</reference>
<reference evidence="3" key="3">
    <citation type="submission" date="2023-05" db="EMBL/GenBank/DDBJ databases">
        <authorList>
            <person name="Smith C.H."/>
        </authorList>
    </citation>
    <scope>NUCLEOTIDE SEQUENCE</scope>
    <source>
        <strain evidence="3">CHS0354</strain>
        <tissue evidence="3">Mantle</tissue>
    </source>
</reference>
<dbReference type="GO" id="GO:0004333">
    <property type="term" value="F:fumarate hydratase activity"/>
    <property type="evidence" value="ECO:0007669"/>
    <property type="project" value="InterPro"/>
</dbReference>
<dbReference type="Gene3D" id="1.10.275.10">
    <property type="entry name" value="Fumarase/aspartase (N-terminal domain)"/>
    <property type="match status" value="1"/>
</dbReference>